<keyword evidence="2" id="KW-1185">Reference proteome</keyword>
<dbReference type="EMBL" id="CM037626">
    <property type="protein sequence ID" value="KAH8012237.1"/>
    <property type="molecule type" value="Genomic_DNA"/>
</dbReference>
<evidence type="ECO:0000313" key="1">
    <source>
        <dbReference type="EMBL" id="KAH8012237.1"/>
    </source>
</evidence>
<gene>
    <name evidence="1" type="ORF">K3G42_015832</name>
</gene>
<proteinExistence type="predicted"/>
<comment type="caution">
    <text evidence="1">The sequence shown here is derived from an EMBL/GenBank/DDBJ whole genome shotgun (WGS) entry which is preliminary data.</text>
</comment>
<organism evidence="1 2">
    <name type="scientific">Sphaerodactylus townsendi</name>
    <dbReference type="NCBI Taxonomy" id="933632"/>
    <lineage>
        <taxon>Eukaryota</taxon>
        <taxon>Metazoa</taxon>
        <taxon>Chordata</taxon>
        <taxon>Craniata</taxon>
        <taxon>Vertebrata</taxon>
        <taxon>Euteleostomi</taxon>
        <taxon>Lepidosauria</taxon>
        <taxon>Squamata</taxon>
        <taxon>Bifurcata</taxon>
        <taxon>Gekkota</taxon>
        <taxon>Sphaerodactylidae</taxon>
        <taxon>Sphaerodactylus</taxon>
    </lineage>
</organism>
<reference evidence="1" key="1">
    <citation type="submission" date="2021-08" db="EMBL/GenBank/DDBJ databases">
        <title>The first chromosome-level gecko genome reveals the dynamic sex chromosomes of Neotropical dwarf geckos (Sphaerodactylidae: Sphaerodactylus).</title>
        <authorList>
            <person name="Pinto B.J."/>
            <person name="Keating S.E."/>
            <person name="Gamble T."/>
        </authorList>
    </citation>
    <scope>NUCLEOTIDE SEQUENCE</scope>
    <source>
        <strain evidence="1">TG3544</strain>
    </source>
</reference>
<protein>
    <submittedName>
        <fullName evidence="1">Uncharacterized protein</fullName>
    </submittedName>
</protein>
<sequence>MVPEPAILTIFVLSRSKEHFDDSLIWSSTPRAKIAQAFWTRELTKHLEGWLDEINFEDFLTMVSNFRPIGVF</sequence>
<evidence type="ECO:0000313" key="2">
    <source>
        <dbReference type="Proteomes" id="UP000827872"/>
    </source>
</evidence>
<dbReference type="Proteomes" id="UP000827872">
    <property type="component" value="Linkage Group LG13"/>
</dbReference>
<name>A0ACB8FYQ8_9SAUR</name>
<accession>A0ACB8FYQ8</accession>